<feature type="compositionally biased region" description="Basic and acidic residues" evidence="1">
    <location>
        <begin position="551"/>
        <end position="566"/>
    </location>
</feature>
<feature type="region of interest" description="Disordered" evidence="1">
    <location>
        <begin position="507"/>
        <end position="570"/>
    </location>
</feature>
<feature type="compositionally biased region" description="Basic and acidic residues" evidence="1">
    <location>
        <begin position="206"/>
        <end position="222"/>
    </location>
</feature>
<dbReference type="VEuPathDB" id="VectorBase:AMEC018988"/>
<name>A0A182UEL0_9DIPT</name>
<proteinExistence type="predicted"/>
<sequence length="909" mass="98510">MITKQRLSANNSLDGMPTPISGCESNSAETPLDGMPSGEQYSIDQQSNDCTTQRRGSSQKKRLPGLLLSDDSCNAVDNMLGVDGKPTCKGTDPASNLDLSFNGKIKPLTAKSLGVNGPVAADTVERSTKDEAELETNARKSSDDSRIRDEKLNESFELLTKENNSLSHYNNEKSPDLFADDDEDDDDNEDDDDGNDDEEGQNASERNGDGGRQRGECEDYLHRSQARTSGASIKEMESASESSVDRTDRILLKRMQMSLAGIPPPPALTYSDIDIGTMLTIYRNNVEPWLATHGFRTGTTKPSDESAAGVSEPGEKLQQQRCLMKPTHTTDELDALKWPELTHHRAHGLHYNRSGVTETIELLGLKYIERYISAETSCSFNMTVLQSSAKKRNQRLKKSDNRRKNKIKTPKRRTPGGKKSPRRRTPGSSAKKLSLLRTNAAGGKSCSQVHVPATRESSKRALFLSPQNGGTSSASSRNDRAGSNSKQLERSLFSDARVLKSKRSLFSPVRGTATEDKGNPPAATGVSGAGASSSSTVTNKRRRSSITDSGETDRSGERTEKIRRTEAAGLTEEDLTPRSLKFARSRSFCVGVQSMALPSASAVECAPIVGGRPLIRASSDICSEDGPRPVAVLTENHKKKLLWAVSQALQSKQITTKHELFKRHASILARVVKRLFLEFNDQTISSTSEKMLKLANKHVYEVIQGKSEHEIYFREKTRLSNARNTQKLQGYIAPEEYELRRLKRTASTTSFDATSPFDCSLSASQSFLSQSSILSQGSSFGGGLSQLSQPNGFTRGGAGAVCAAVGHLKPAASTGSVNTVGLPGASIVGSLSSSTALRENVDSELRQRSTKKQLLFSGKDQKNLSPYRMDKNLGLIGGVGGGGNVGNKLLVGGAANSSIMKAKRQISFE</sequence>
<feature type="compositionally biased region" description="Basic and acidic residues" evidence="1">
    <location>
        <begin position="123"/>
        <end position="149"/>
    </location>
</feature>
<keyword evidence="3" id="KW-1185">Reference proteome</keyword>
<feature type="compositionally biased region" description="Polar residues" evidence="1">
    <location>
        <begin position="465"/>
        <end position="486"/>
    </location>
</feature>
<feature type="region of interest" description="Disordered" evidence="1">
    <location>
        <begin position="108"/>
        <end position="149"/>
    </location>
</feature>
<dbReference type="EnsemblMetazoa" id="AMEC018988-RA">
    <property type="protein sequence ID" value="AMEC018988-PA"/>
    <property type="gene ID" value="AMEC018988"/>
</dbReference>
<evidence type="ECO:0000256" key="1">
    <source>
        <dbReference type="SAM" id="MobiDB-lite"/>
    </source>
</evidence>
<feature type="region of interest" description="Disordered" evidence="1">
    <location>
        <begin position="161"/>
        <end position="245"/>
    </location>
</feature>
<dbReference type="Proteomes" id="UP000075902">
    <property type="component" value="Unassembled WGS sequence"/>
</dbReference>
<evidence type="ECO:0000313" key="2">
    <source>
        <dbReference type="EnsemblMetazoa" id="AMEC018988-PA"/>
    </source>
</evidence>
<feature type="compositionally biased region" description="Basic residues" evidence="1">
    <location>
        <begin position="389"/>
        <end position="425"/>
    </location>
</feature>
<feature type="compositionally biased region" description="Acidic residues" evidence="1">
    <location>
        <begin position="178"/>
        <end position="200"/>
    </location>
</feature>
<reference evidence="2" key="2">
    <citation type="submission" date="2020-05" db="UniProtKB">
        <authorList>
            <consortium name="EnsemblMetazoa"/>
        </authorList>
    </citation>
    <scope>IDENTIFICATION</scope>
    <source>
        <strain evidence="2">CM1001059</strain>
    </source>
</reference>
<organism evidence="2 3">
    <name type="scientific">Anopheles melas</name>
    <dbReference type="NCBI Taxonomy" id="34690"/>
    <lineage>
        <taxon>Eukaryota</taxon>
        <taxon>Metazoa</taxon>
        <taxon>Ecdysozoa</taxon>
        <taxon>Arthropoda</taxon>
        <taxon>Hexapoda</taxon>
        <taxon>Insecta</taxon>
        <taxon>Pterygota</taxon>
        <taxon>Neoptera</taxon>
        <taxon>Endopterygota</taxon>
        <taxon>Diptera</taxon>
        <taxon>Nematocera</taxon>
        <taxon>Culicoidea</taxon>
        <taxon>Culicidae</taxon>
        <taxon>Anophelinae</taxon>
        <taxon>Anopheles</taxon>
    </lineage>
</organism>
<accession>A0A182UEL0</accession>
<feature type="compositionally biased region" description="Polar residues" evidence="1">
    <location>
        <begin position="1"/>
        <end position="13"/>
    </location>
</feature>
<feature type="region of interest" description="Disordered" evidence="1">
    <location>
        <begin position="296"/>
        <end position="319"/>
    </location>
</feature>
<protein>
    <submittedName>
        <fullName evidence="2">Uncharacterized protein</fullName>
    </submittedName>
</protein>
<feature type="compositionally biased region" description="Polar residues" evidence="1">
    <location>
        <begin position="39"/>
        <end position="56"/>
    </location>
</feature>
<dbReference type="AlphaFoldDB" id="A0A182UEL0"/>
<reference evidence="3" key="1">
    <citation type="submission" date="2014-01" db="EMBL/GenBank/DDBJ databases">
        <title>The Genome Sequence of Anopheles melas CM1001059_A (V2).</title>
        <authorList>
            <consortium name="The Broad Institute Genomics Platform"/>
            <person name="Neafsey D.E."/>
            <person name="Besansky N."/>
            <person name="Howell P."/>
            <person name="Walton C."/>
            <person name="Young S.K."/>
            <person name="Zeng Q."/>
            <person name="Gargeya S."/>
            <person name="Fitzgerald M."/>
            <person name="Haas B."/>
            <person name="Abouelleil A."/>
            <person name="Allen A.W."/>
            <person name="Alvarado L."/>
            <person name="Arachchi H.M."/>
            <person name="Berlin A.M."/>
            <person name="Chapman S.B."/>
            <person name="Gainer-Dewar J."/>
            <person name="Goldberg J."/>
            <person name="Griggs A."/>
            <person name="Gujja S."/>
            <person name="Hansen M."/>
            <person name="Howarth C."/>
            <person name="Imamovic A."/>
            <person name="Ireland A."/>
            <person name="Larimer J."/>
            <person name="McCowan C."/>
            <person name="Murphy C."/>
            <person name="Pearson M."/>
            <person name="Poon T.W."/>
            <person name="Priest M."/>
            <person name="Roberts A."/>
            <person name="Saif S."/>
            <person name="Shea T."/>
            <person name="Sisk P."/>
            <person name="Sykes S."/>
            <person name="Wortman J."/>
            <person name="Nusbaum C."/>
            <person name="Birren B."/>
        </authorList>
    </citation>
    <scope>NUCLEOTIDE SEQUENCE [LARGE SCALE GENOMIC DNA]</scope>
    <source>
        <strain evidence="3">CM1001059</strain>
    </source>
</reference>
<feature type="compositionally biased region" description="Low complexity" evidence="1">
    <location>
        <begin position="522"/>
        <end position="538"/>
    </location>
</feature>
<evidence type="ECO:0000313" key="3">
    <source>
        <dbReference type="Proteomes" id="UP000075902"/>
    </source>
</evidence>
<feature type="region of interest" description="Disordered" evidence="1">
    <location>
        <begin position="388"/>
        <end position="494"/>
    </location>
</feature>
<feature type="region of interest" description="Disordered" evidence="1">
    <location>
        <begin position="1"/>
        <end position="65"/>
    </location>
</feature>